<keyword evidence="8" id="KW-1185">Reference proteome</keyword>
<dbReference type="GO" id="GO:0043709">
    <property type="term" value="P:cell adhesion involved in single-species biofilm formation"/>
    <property type="evidence" value="ECO:0007669"/>
    <property type="project" value="TreeGrafter"/>
</dbReference>
<dbReference type="Pfam" id="PF00419">
    <property type="entry name" value="Fimbrial"/>
    <property type="match status" value="1"/>
</dbReference>
<evidence type="ECO:0000256" key="3">
    <source>
        <dbReference type="ARBA" id="ARBA00022729"/>
    </source>
</evidence>
<evidence type="ECO:0000313" key="7">
    <source>
        <dbReference type="EMBL" id="RWR00933.1"/>
    </source>
</evidence>
<feature type="domain" description="Fimbrial-type adhesion" evidence="6">
    <location>
        <begin position="210"/>
        <end position="374"/>
    </location>
</feature>
<comment type="similarity">
    <text evidence="2">Belongs to the fimbrial protein family.</text>
</comment>
<evidence type="ECO:0000256" key="1">
    <source>
        <dbReference type="ARBA" id="ARBA00004561"/>
    </source>
</evidence>
<dbReference type="InterPro" id="IPR036937">
    <property type="entry name" value="Adhesion_dom_fimbrial_sf"/>
</dbReference>
<keyword evidence="4" id="KW-0281">Fimbrium</keyword>
<evidence type="ECO:0000256" key="2">
    <source>
        <dbReference type="ARBA" id="ARBA00006671"/>
    </source>
</evidence>
<dbReference type="InterPro" id="IPR008966">
    <property type="entry name" value="Adhesion_dom_sf"/>
</dbReference>
<comment type="subcellular location">
    <subcellularLocation>
        <location evidence="1">Fimbrium</location>
    </subcellularLocation>
</comment>
<reference evidence="7 8" key="1">
    <citation type="submission" date="2014-04" db="EMBL/GenBank/DDBJ databases">
        <title>Draft genome sequence of Pantoea beijingensis strain LMG 27579, an emerging pathogen to Pleurotus eryngii with potential industrial application.</title>
        <authorList>
            <person name="Xu F."/>
            <person name="Liu Y."/>
            <person name="Wang S."/>
            <person name="Yin Y."/>
            <person name="Ma Y."/>
            <person name="Zhao S."/>
            <person name="Rong C."/>
        </authorList>
    </citation>
    <scope>NUCLEOTIDE SEQUENCE [LARGE SCALE GENOMIC DNA]</scope>
    <source>
        <strain evidence="7 8">LMG 27579</strain>
    </source>
</reference>
<dbReference type="Proteomes" id="UP000288794">
    <property type="component" value="Unassembled WGS sequence"/>
</dbReference>
<dbReference type="PANTHER" id="PTHR33420:SF3">
    <property type="entry name" value="FIMBRIAL SUBUNIT ELFA"/>
    <property type="match status" value="1"/>
</dbReference>
<protein>
    <recommendedName>
        <fullName evidence="6">Fimbrial-type adhesion domain-containing protein</fullName>
    </recommendedName>
</protein>
<dbReference type="SUPFAM" id="SSF49401">
    <property type="entry name" value="Bacterial adhesins"/>
    <property type="match status" value="1"/>
</dbReference>
<sequence length="375" mass="39772">MKKIFITMATLASSLFINSSYASCTVNTQAIMTPMPLQATNITVGDEIPVGSRLLWQTYNLDFATGAASWYTVTCTDKKPVKANYTFSKTPMPLSPWSPNDYSAGKVYQTNVPGIGVLFHQGVVGAQAIPVSKLASNENNAPAGTGCESGTCLVIGNYKRWDVVLIKTGPVKPGTLLGSSLPCVQVNYTNDVNTPANMLSNTCITGAINIVSSTCKTPDVNVILGTHQVQDFKGKGSATEWVDTSINLTNCPTFHGYNSAGSWYVDGSGTNNAGSPTQNSLELEFSPVTTVLDSAQGIIGLSEESNSASGIGIQIASGTSASAVPFNLGQKKEYPQPIGSQSNVTIPLVSRYIQTEDKLKPGKANGMMKFIINYY</sequence>
<evidence type="ECO:0000256" key="5">
    <source>
        <dbReference type="SAM" id="SignalP"/>
    </source>
</evidence>
<dbReference type="EMBL" id="JMEE01000044">
    <property type="protein sequence ID" value="RWR00933.1"/>
    <property type="molecule type" value="Genomic_DNA"/>
</dbReference>
<dbReference type="RefSeq" id="WP_128179011.1">
    <property type="nucleotide sequence ID" value="NZ_CP071409.1"/>
</dbReference>
<dbReference type="InterPro" id="IPR050263">
    <property type="entry name" value="Bact_Fimbrial_Adh_Pro"/>
</dbReference>
<dbReference type="PANTHER" id="PTHR33420">
    <property type="entry name" value="FIMBRIAL SUBUNIT ELFA-RELATED"/>
    <property type="match status" value="1"/>
</dbReference>
<feature type="signal peptide" evidence="5">
    <location>
        <begin position="1"/>
        <end position="22"/>
    </location>
</feature>
<evidence type="ECO:0000256" key="4">
    <source>
        <dbReference type="ARBA" id="ARBA00023263"/>
    </source>
</evidence>
<dbReference type="Gene3D" id="2.60.40.1090">
    <property type="entry name" value="Fimbrial-type adhesion domain"/>
    <property type="match status" value="1"/>
</dbReference>
<dbReference type="InterPro" id="IPR000259">
    <property type="entry name" value="Adhesion_dom_fimbrial"/>
</dbReference>
<organism evidence="7 8">
    <name type="scientific">[Pantoea] beijingensis</name>
    <dbReference type="NCBI Taxonomy" id="1324864"/>
    <lineage>
        <taxon>Bacteria</taxon>
        <taxon>Pseudomonadati</taxon>
        <taxon>Pseudomonadota</taxon>
        <taxon>Gammaproteobacteria</taxon>
        <taxon>Enterobacterales</taxon>
        <taxon>Erwiniaceae</taxon>
        <taxon>Erwinia</taxon>
    </lineage>
</organism>
<accession>A0A443IA50</accession>
<dbReference type="GO" id="GO:0009289">
    <property type="term" value="C:pilus"/>
    <property type="evidence" value="ECO:0007669"/>
    <property type="project" value="UniProtKB-SubCell"/>
</dbReference>
<keyword evidence="3 5" id="KW-0732">Signal</keyword>
<comment type="caution">
    <text evidence="7">The sequence shown here is derived from an EMBL/GenBank/DDBJ whole genome shotgun (WGS) entry which is preliminary data.</text>
</comment>
<name>A0A443IA50_9GAMM</name>
<evidence type="ECO:0000313" key="8">
    <source>
        <dbReference type="Proteomes" id="UP000288794"/>
    </source>
</evidence>
<evidence type="ECO:0000259" key="6">
    <source>
        <dbReference type="Pfam" id="PF00419"/>
    </source>
</evidence>
<dbReference type="AlphaFoldDB" id="A0A443IA50"/>
<gene>
    <name evidence="7" type="ORF">ED28_15900</name>
</gene>
<proteinExistence type="inferred from homology"/>
<feature type="chain" id="PRO_5019299684" description="Fimbrial-type adhesion domain-containing protein" evidence="5">
    <location>
        <begin position="23"/>
        <end position="375"/>
    </location>
</feature>
<dbReference type="Gene3D" id="2.60.40.3310">
    <property type="match status" value="1"/>
</dbReference>